<dbReference type="Proteomes" id="UP000826793">
    <property type="component" value="Unassembled WGS sequence"/>
</dbReference>
<proteinExistence type="predicted"/>
<name>A0A9D2MVN4_9FIRM</name>
<evidence type="ECO:0000313" key="1">
    <source>
        <dbReference type="EMBL" id="HJB98468.1"/>
    </source>
</evidence>
<reference evidence="1" key="2">
    <citation type="submission" date="2021-04" db="EMBL/GenBank/DDBJ databases">
        <authorList>
            <person name="Gilroy R."/>
        </authorList>
    </citation>
    <scope>NUCLEOTIDE SEQUENCE</scope>
    <source>
        <strain evidence="1">CHK185-1770</strain>
    </source>
</reference>
<dbReference type="EMBL" id="DWXG01000061">
    <property type="protein sequence ID" value="HJB98468.1"/>
    <property type="molecule type" value="Genomic_DNA"/>
</dbReference>
<protein>
    <recommendedName>
        <fullName evidence="3">DUF2190 family protein</fullName>
    </recommendedName>
</protein>
<comment type="caution">
    <text evidence="1">The sequence shown here is derived from an EMBL/GenBank/DDBJ whole genome shotgun (WGS) entry which is preliminary data.</text>
</comment>
<gene>
    <name evidence="1" type="ORF">H9710_07805</name>
</gene>
<organism evidence="1 2">
    <name type="scientific">Candidatus Acutalibacter pullicola</name>
    <dbReference type="NCBI Taxonomy" id="2838417"/>
    <lineage>
        <taxon>Bacteria</taxon>
        <taxon>Bacillati</taxon>
        <taxon>Bacillota</taxon>
        <taxon>Clostridia</taxon>
        <taxon>Eubacteriales</taxon>
        <taxon>Acutalibacteraceae</taxon>
        <taxon>Acutalibacter</taxon>
    </lineage>
</organism>
<dbReference type="AlphaFoldDB" id="A0A9D2MVN4"/>
<accession>A0A9D2MVN4</accession>
<sequence length="117" mass="11731">MKVSYEGVAEQVATFQVDTTDTTMLTPGAAVALSGNGTVKACPASATPAGVVRSVENGMAAVQVAGYMRFPCAEAMTVGYAQLALDSSKKLAAGSTGRGGLVTDVDGDTDTCGVIFC</sequence>
<reference evidence="1" key="1">
    <citation type="journal article" date="2021" name="PeerJ">
        <title>Extensive microbial diversity within the chicken gut microbiome revealed by metagenomics and culture.</title>
        <authorList>
            <person name="Gilroy R."/>
            <person name="Ravi A."/>
            <person name="Getino M."/>
            <person name="Pursley I."/>
            <person name="Horton D.L."/>
            <person name="Alikhan N.F."/>
            <person name="Baker D."/>
            <person name="Gharbi K."/>
            <person name="Hall N."/>
            <person name="Watson M."/>
            <person name="Adriaenssens E.M."/>
            <person name="Foster-Nyarko E."/>
            <person name="Jarju S."/>
            <person name="Secka A."/>
            <person name="Antonio M."/>
            <person name="Oren A."/>
            <person name="Chaudhuri R.R."/>
            <person name="La Ragione R."/>
            <person name="Hildebrand F."/>
            <person name="Pallen M.J."/>
        </authorList>
    </citation>
    <scope>NUCLEOTIDE SEQUENCE</scope>
    <source>
        <strain evidence="1">CHK185-1770</strain>
    </source>
</reference>
<evidence type="ECO:0000313" key="2">
    <source>
        <dbReference type="Proteomes" id="UP000826793"/>
    </source>
</evidence>
<evidence type="ECO:0008006" key="3">
    <source>
        <dbReference type="Google" id="ProtNLM"/>
    </source>
</evidence>